<evidence type="ECO:0000256" key="1">
    <source>
        <dbReference type="SAM" id="Phobius"/>
    </source>
</evidence>
<evidence type="ECO:0000313" key="2">
    <source>
        <dbReference type="EMBL" id="MFC6591503.1"/>
    </source>
</evidence>
<feature type="transmembrane region" description="Helical" evidence="1">
    <location>
        <begin position="21"/>
        <end position="46"/>
    </location>
</feature>
<dbReference type="RefSeq" id="WP_380082507.1">
    <property type="nucleotide sequence ID" value="NZ_JBHSWD010000001.1"/>
</dbReference>
<comment type="caution">
    <text evidence="2">The sequence shown here is derived from an EMBL/GenBank/DDBJ whole genome shotgun (WGS) entry which is preliminary data.</text>
</comment>
<reference evidence="3" key="1">
    <citation type="journal article" date="2019" name="Int. J. Syst. Evol. Microbiol.">
        <title>The Global Catalogue of Microorganisms (GCM) 10K type strain sequencing project: providing services to taxonomists for standard genome sequencing and annotation.</title>
        <authorList>
            <consortium name="The Broad Institute Genomics Platform"/>
            <consortium name="The Broad Institute Genome Sequencing Center for Infectious Disease"/>
            <person name="Wu L."/>
            <person name="Ma J."/>
        </authorList>
    </citation>
    <scope>NUCLEOTIDE SEQUENCE [LARGE SCALE GENOMIC DNA]</scope>
    <source>
        <strain evidence="3">CGMCC 1.15772</strain>
    </source>
</reference>
<protein>
    <recommendedName>
        <fullName evidence="4">AI-2E family transporter</fullName>
    </recommendedName>
</protein>
<dbReference type="EMBL" id="JBHSWD010000001">
    <property type="protein sequence ID" value="MFC6591503.1"/>
    <property type="molecule type" value="Genomic_DNA"/>
</dbReference>
<evidence type="ECO:0008006" key="4">
    <source>
        <dbReference type="Google" id="ProtNLM"/>
    </source>
</evidence>
<proteinExistence type="predicted"/>
<name>A0ABW1YDL5_9DEIO</name>
<keyword evidence="1" id="KW-0812">Transmembrane</keyword>
<accession>A0ABW1YDL5</accession>
<sequence>MTRQEQRWKRVRVLEFGITALLILAFIVLNSRWMTLPIFAVFLAVFGG</sequence>
<organism evidence="2 3">
    <name type="scientific">Deinococcus lacus</name>
    <dbReference type="NCBI Taxonomy" id="392561"/>
    <lineage>
        <taxon>Bacteria</taxon>
        <taxon>Thermotogati</taxon>
        <taxon>Deinococcota</taxon>
        <taxon>Deinococci</taxon>
        <taxon>Deinococcales</taxon>
        <taxon>Deinococcaceae</taxon>
        <taxon>Deinococcus</taxon>
    </lineage>
</organism>
<keyword evidence="1" id="KW-1133">Transmembrane helix</keyword>
<dbReference type="Proteomes" id="UP001596297">
    <property type="component" value="Unassembled WGS sequence"/>
</dbReference>
<keyword evidence="1" id="KW-0472">Membrane</keyword>
<evidence type="ECO:0000313" key="3">
    <source>
        <dbReference type="Proteomes" id="UP001596297"/>
    </source>
</evidence>
<gene>
    <name evidence="2" type="ORF">ACFP81_05400</name>
</gene>
<keyword evidence="3" id="KW-1185">Reference proteome</keyword>